<sequence length="281" mass="30880">MSNISDSQQVTSIGHKLSAGGHLDVHYQALKDEYDATLRNAGIRPGWSVLDAGAGNGVFLPLMAELLGVEGHIYALDLAQENVEAIERLIASQQPACPIATRTGDILALPYEAGAFDAVWSANVIQYLSDGELTQAIGEFCRVVKPGGLIAVKEVDISVWQYQPQDPKLMWRLLDALSDDVQMSGAMRGTRVSAWFRAAGLENVSAITTLAERRQPLRPVEREYIRNNLEFLSGLAQTCDLTEADHHQWKAIGEEPERLISDPDFCYREMWVLSLGVVSTG</sequence>
<dbReference type="Pfam" id="PF13649">
    <property type="entry name" value="Methyltransf_25"/>
    <property type="match status" value="1"/>
</dbReference>
<proteinExistence type="predicted"/>
<dbReference type="SUPFAM" id="SSF53335">
    <property type="entry name" value="S-adenosyl-L-methionine-dependent methyltransferases"/>
    <property type="match status" value="1"/>
</dbReference>
<evidence type="ECO:0000313" key="2">
    <source>
        <dbReference type="EMBL" id="KZB00728.1"/>
    </source>
</evidence>
<dbReference type="PANTHER" id="PTHR43667">
    <property type="entry name" value="CYCLOPROPANE-FATTY-ACYL-PHOSPHOLIPID SYNTHASE"/>
    <property type="match status" value="1"/>
</dbReference>
<accession>A0A154IKS4</accession>
<dbReference type="InterPro" id="IPR050723">
    <property type="entry name" value="CFA/CMAS"/>
</dbReference>
<dbReference type="PANTHER" id="PTHR43667:SF2">
    <property type="entry name" value="FATTY ACID C-METHYL TRANSFERASE"/>
    <property type="match status" value="1"/>
</dbReference>
<dbReference type="Gene3D" id="3.40.50.150">
    <property type="entry name" value="Vaccinia Virus protein VP39"/>
    <property type="match status" value="1"/>
</dbReference>
<comment type="caution">
    <text evidence="2">The sequence shown here is derived from an EMBL/GenBank/DDBJ whole genome shotgun (WGS) entry which is preliminary data.</text>
</comment>
<dbReference type="CDD" id="cd02440">
    <property type="entry name" value="AdoMet_MTases"/>
    <property type="match status" value="1"/>
</dbReference>
<dbReference type="EMBL" id="LVYU01000085">
    <property type="protein sequence ID" value="KZB00728.1"/>
    <property type="molecule type" value="Genomic_DNA"/>
</dbReference>
<reference evidence="2" key="1">
    <citation type="submission" date="2016-03" db="EMBL/GenBank/DDBJ databases">
        <title>Microsymbionts genomes from the relict species Vavilovia formosa.</title>
        <authorList>
            <person name="Chirak E."/>
            <person name="Kimeklis A."/>
            <person name="Kopat V."/>
            <person name="Andronov E."/>
        </authorList>
    </citation>
    <scope>NUCLEOTIDE SEQUENCE [LARGE SCALE GENOMIC DNA]</scope>
    <source>
        <strain evidence="2">Vaf12</strain>
    </source>
</reference>
<name>A0A154IKS4_RHILE</name>
<dbReference type="AlphaFoldDB" id="A0A154IKS4"/>
<protein>
    <submittedName>
        <fullName evidence="2">Transcriptional regulator</fullName>
    </submittedName>
</protein>
<gene>
    <name evidence="2" type="ORF">A4A59_16950</name>
</gene>
<organism evidence="2">
    <name type="scientific">Rhizobium leguminosarum</name>
    <dbReference type="NCBI Taxonomy" id="384"/>
    <lineage>
        <taxon>Bacteria</taxon>
        <taxon>Pseudomonadati</taxon>
        <taxon>Pseudomonadota</taxon>
        <taxon>Alphaproteobacteria</taxon>
        <taxon>Hyphomicrobiales</taxon>
        <taxon>Rhizobiaceae</taxon>
        <taxon>Rhizobium/Agrobacterium group</taxon>
        <taxon>Rhizobium</taxon>
    </lineage>
</organism>
<evidence type="ECO:0000259" key="1">
    <source>
        <dbReference type="Pfam" id="PF13649"/>
    </source>
</evidence>
<dbReference type="InterPro" id="IPR029063">
    <property type="entry name" value="SAM-dependent_MTases_sf"/>
</dbReference>
<feature type="domain" description="Methyltransferase" evidence="1">
    <location>
        <begin position="49"/>
        <end position="148"/>
    </location>
</feature>
<dbReference type="RefSeq" id="WP_062941945.1">
    <property type="nucleotide sequence ID" value="NZ_CP171844.1"/>
</dbReference>
<dbReference type="InterPro" id="IPR041698">
    <property type="entry name" value="Methyltransf_25"/>
</dbReference>